<evidence type="ECO:0000313" key="2">
    <source>
        <dbReference type="Proteomes" id="UP000246464"/>
    </source>
</evidence>
<dbReference type="EMBL" id="CP026243">
    <property type="protein sequence ID" value="AWO95692.1"/>
    <property type="molecule type" value="Genomic_DNA"/>
</dbReference>
<gene>
    <name evidence="1" type="ORF">SMAX5B_018899</name>
</gene>
<organism evidence="1 2">
    <name type="scientific">Scophthalmus maximus</name>
    <name type="common">Turbot</name>
    <name type="synonym">Psetta maxima</name>
    <dbReference type="NCBI Taxonomy" id="52904"/>
    <lineage>
        <taxon>Eukaryota</taxon>
        <taxon>Metazoa</taxon>
        <taxon>Chordata</taxon>
        <taxon>Craniata</taxon>
        <taxon>Vertebrata</taxon>
        <taxon>Euteleostomi</taxon>
        <taxon>Actinopterygii</taxon>
        <taxon>Neopterygii</taxon>
        <taxon>Teleostei</taxon>
        <taxon>Neoteleostei</taxon>
        <taxon>Acanthomorphata</taxon>
        <taxon>Carangaria</taxon>
        <taxon>Pleuronectiformes</taxon>
        <taxon>Pleuronectoidei</taxon>
        <taxon>Scophthalmidae</taxon>
        <taxon>Scophthalmus</taxon>
    </lineage>
</organism>
<dbReference type="AlphaFoldDB" id="A0A2U9AVJ8"/>
<protein>
    <submittedName>
        <fullName evidence="1">Putative cell wall protein DAN4-like</fullName>
    </submittedName>
</protein>
<proteinExistence type="predicted"/>
<keyword evidence="2" id="KW-1185">Reference proteome</keyword>
<name>A0A2U9AVJ8_SCOMX</name>
<dbReference type="Proteomes" id="UP000246464">
    <property type="component" value="Chromosome 1"/>
</dbReference>
<accession>A0A2U9AVJ8</accession>
<evidence type="ECO:0000313" key="1">
    <source>
        <dbReference type="EMBL" id="AWO95692.1"/>
    </source>
</evidence>
<sequence>MADYYHGKKIPNFKEVVVISVRRGGPLARFLENTVEAMILSAMAIYTVTPREQG</sequence>
<reference evidence="1 2" key="1">
    <citation type="submission" date="2017-12" db="EMBL/GenBank/DDBJ databases">
        <title>Integrating genomic resources of turbot (Scophthalmus maximus) in depth evaluation of genetic and physical mapping variation across individuals.</title>
        <authorList>
            <person name="Martinez P."/>
        </authorList>
    </citation>
    <scope>NUCLEOTIDE SEQUENCE [LARGE SCALE GENOMIC DNA]</scope>
</reference>